<evidence type="ECO:0000256" key="1">
    <source>
        <dbReference type="SAM" id="SignalP"/>
    </source>
</evidence>
<protein>
    <submittedName>
        <fullName evidence="3">Uncharacterized protein LOC117643570</fullName>
    </submittedName>
</protein>
<keyword evidence="1" id="KW-0732">Signal</keyword>
<evidence type="ECO:0000313" key="2">
    <source>
        <dbReference type="Proteomes" id="UP000515158"/>
    </source>
</evidence>
<dbReference type="InParanoid" id="A0A6P8YMN0"/>
<keyword evidence="2" id="KW-1185">Reference proteome</keyword>
<dbReference type="KEGG" id="tpal:117643570"/>
<feature type="signal peptide" evidence="1">
    <location>
        <begin position="1"/>
        <end position="21"/>
    </location>
</feature>
<dbReference type="AlphaFoldDB" id="A0A6P8YMN0"/>
<organism evidence="3">
    <name type="scientific">Thrips palmi</name>
    <name type="common">Melon thrips</name>
    <dbReference type="NCBI Taxonomy" id="161013"/>
    <lineage>
        <taxon>Eukaryota</taxon>
        <taxon>Metazoa</taxon>
        <taxon>Ecdysozoa</taxon>
        <taxon>Arthropoda</taxon>
        <taxon>Hexapoda</taxon>
        <taxon>Insecta</taxon>
        <taxon>Pterygota</taxon>
        <taxon>Neoptera</taxon>
        <taxon>Paraneoptera</taxon>
        <taxon>Thysanoptera</taxon>
        <taxon>Terebrantia</taxon>
        <taxon>Thripoidea</taxon>
        <taxon>Thripidae</taxon>
        <taxon>Thrips</taxon>
    </lineage>
</organism>
<reference evidence="3" key="1">
    <citation type="submission" date="2025-08" db="UniProtKB">
        <authorList>
            <consortium name="RefSeq"/>
        </authorList>
    </citation>
    <scope>IDENTIFICATION</scope>
    <source>
        <tissue evidence="3">Total insect</tissue>
    </source>
</reference>
<feature type="chain" id="PRO_5027967030" evidence="1">
    <location>
        <begin position="22"/>
        <end position="113"/>
    </location>
</feature>
<dbReference type="PROSITE" id="PS51257">
    <property type="entry name" value="PROKAR_LIPOPROTEIN"/>
    <property type="match status" value="1"/>
</dbReference>
<sequence>MNVKVALFLAVVAVVANVAAAASACNPYPFGYGYQKMGDLFTTVKGCLNSIQETSDKCAYAAISGMIEATLHEPYANSDQRKTVRFVSQCLRSAKVAETRITKAEECLVKMKP</sequence>
<dbReference type="GeneID" id="117643570"/>
<dbReference type="Proteomes" id="UP000515158">
    <property type="component" value="Unplaced"/>
</dbReference>
<evidence type="ECO:0000313" key="3">
    <source>
        <dbReference type="RefSeq" id="XP_034238415.1"/>
    </source>
</evidence>
<accession>A0A6P8YMN0</accession>
<dbReference type="RefSeq" id="XP_034238415.1">
    <property type="nucleotide sequence ID" value="XM_034382524.1"/>
</dbReference>
<gene>
    <name evidence="3" type="primary">LOC117643570</name>
</gene>
<proteinExistence type="predicted"/>
<name>A0A6P8YMN0_THRPL</name>